<name>A0AAD6IX91_DREDA</name>
<reference evidence="1" key="1">
    <citation type="submission" date="2023-01" db="EMBL/GenBank/DDBJ databases">
        <title>The chitinases involved in constricting ring structure development in the nematode-trapping fungus Drechslerella dactyloides.</title>
        <authorList>
            <person name="Wang R."/>
            <person name="Zhang L."/>
            <person name="Tang P."/>
            <person name="Li S."/>
            <person name="Liang L."/>
        </authorList>
    </citation>
    <scope>NUCLEOTIDE SEQUENCE</scope>
    <source>
        <strain evidence="1">YMF1.00031</strain>
    </source>
</reference>
<gene>
    <name evidence="1" type="ORF">Dda_5277</name>
</gene>
<accession>A0AAD6IX91</accession>
<proteinExistence type="predicted"/>
<protein>
    <submittedName>
        <fullName evidence="1">Uncharacterized protein</fullName>
    </submittedName>
</protein>
<dbReference type="Proteomes" id="UP001221413">
    <property type="component" value="Unassembled WGS sequence"/>
</dbReference>
<dbReference type="AlphaFoldDB" id="A0AAD6IX91"/>
<evidence type="ECO:0000313" key="2">
    <source>
        <dbReference type="Proteomes" id="UP001221413"/>
    </source>
</evidence>
<keyword evidence="2" id="KW-1185">Reference proteome</keyword>
<evidence type="ECO:0000313" key="1">
    <source>
        <dbReference type="EMBL" id="KAJ6259639.1"/>
    </source>
</evidence>
<dbReference type="EMBL" id="JAQGDS010000006">
    <property type="protein sequence ID" value="KAJ6259639.1"/>
    <property type="molecule type" value="Genomic_DNA"/>
</dbReference>
<sequence length="264" mass="31091">MASRQLANILRYRDLTSLHSSRHSPLPTTVIPSIRCIGVRVRHFTQRPSLRSPASTPSVPATIITEFRKAGVRYTKSGTEALNKMYASTSYSRAFKADRAAWFHYDVYQDAQWGEEPIYFDTPGELSSDSANRLGICWRSEDAYYRCLNYKVYKLWEALHARSPLFRPLIDEQEAYLRWRERYRAGSMALWDWMRWLIDQGFLEREDVDNLPEPFMLRDILVPSDQAVEVFAGLQVSNWPRDWQYQRRLLGEEVDGPRRDQWEL</sequence>
<comment type="caution">
    <text evidence="1">The sequence shown here is derived from an EMBL/GenBank/DDBJ whole genome shotgun (WGS) entry which is preliminary data.</text>
</comment>
<organism evidence="1 2">
    <name type="scientific">Drechslerella dactyloides</name>
    <name type="common">Nematode-trapping fungus</name>
    <name type="synonym">Arthrobotrys dactyloides</name>
    <dbReference type="NCBI Taxonomy" id="74499"/>
    <lineage>
        <taxon>Eukaryota</taxon>
        <taxon>Fungi</taxon>
        <taxon>Dikarya</taxon>
        <taxon>Ascomycota</taxon>
        <taxon>Pezizomycotina</taxon>
        <taxon>Orbiliomycetes</taxon>
        <taxon>Orbiliales</taxon>
        <taxon>Orbiliaceae</taxon>
        <taxon>Drechslerella</taxon>
    </lineage>
</organism>